<feature type="compositionally biased region" description="Low complexity" evidence="1">
    <location>
        <begin position="342"/>
        <end position="356"/>
    </location>
</feature>
<dbReference type="Ensembl" id="ENSSAUT00010013501.1">
    <property type="protein sequence ID" value="ENSSAUP00010012702.1"/>
    <property type="gene ID" value="ENSSAUG00010006049.1"/>
</dbReference>
<feature type="compositionally biased region" description="Polar residues" evidence="1">
    <location>
        <begin position="370"/>
        <end position="383"/>
    </location>
</feature>
<reference evidence="2" key="3">
    <citation type="submission" date="2025-09" db="UniProtKB">
        <authorList>
            <consortium name="Ensembl"/>
        </authorList>
    </citation>
    <scope>IDENTIFICATION</scope>
</reference>
<name>A0A671UG05_SPAAU</name>
<protein>
    <submittedName>
        <fullName evidence="2">Uncharacterized protein</fullName>
    </submittedName>
</protein>
<dbReference type="GO" id="GO:0016020">
    <property type="term" value="C:membrane"/>
    <property type="evidence" value="ECO:0007669"/>
    <property type="project" value="InterPro"/>
</dbReference>
<sequence>MRLILVKPTNATRRLDSTGEVFHDGDHAHCTSGGPSRLTKSPEGVPDRFSGSSVEASSSPQETSLCCVSSLPHERSNGISPPRVSGQMSPLKTRNLTLSQLSDQDWLLLCGQVSSVGDDSPSAERAGASVGHPNHSDRCGCSCPDAHQHSDASSFHPHSKRGTVQDCVSRVSNKRSLSSSPQTQLFSQCTQAPTTCQVLPQQTNQRDLLKPATNHPQENLMLQCSDQEGRKELLQPCDHSKFKDVGQANLFNIPLNSIGCADTNQKHLPQPAVPADLNWRELFGKEPLLVQQCRKHDSNCSMSGDQTCKSSEDPSIVLKCRHLPYRPLTSAPRVKRSSTPASSKSVQSFSISQYSSLDNPDLVEERPRQRQCQTNSQHLSGSKPTPLPTTDMFETGGIVNGDALRSLSGHSTSRSSLADVHSGQQPLQLLHSAILEDAFSKVIREDSSKANSEHLTREDGTVPQKKTKDISYRLGQRKALFGKRKQLSDYALVCGMFGIIVMVIETELSRGYYSKVLYSSVDSLYL</sequence>
<reference evidence="2" key="2">
    <citation type="submission" date="2025-08" db="UniProtKB">
        <authorList>
            <consortium name="Ensembl"/>
        </authorList>
    </citation>
    <scope>IDENTIFICATION</scope>
</reference>
<evidence type="ECO:0000256" key="1">
    <source>
        <dbReference type="SAM" id="MobiDB-lite"/>
    </source>
</evidence>
<dbReference type="Proteomes" id="UP000472265">
    <property type="component" value="Chromosome 11"/>
</dbReference>
<dbReference type="GeneTree" id="ENSGT00950000182904"/>
<evidence type="ECO:0000313" key="3">
    <source>
        <dbReference type="Proteomes" id="UP000472265"/>
    </source>
</evidence>
<dbReference type="GO" id="GO:0016286">
    <property type="term" value="F:small conductance calcium-activated potassium channel activity"/>
    <property type="evidence" value="ECO:0007669"/>
    <property type="project" value="InterPro"/>
</dbReference>
<dbReference type="InParanoid" id="A0A671UG05"/>
<organism evidence="2 3">
    <name type="scientific">Sparus aurata</name>
    <name type="common">Gilthead sea bream</name>
    <dbReference type="NCBI Taxonomy" id="8175"/>
    <lineage>
        <taxon>Eukaryota</taxon>
        <taxon>Metazoa</taxon>
        <taxon>Chordata</taxon>
        <taxon>Craniata</taxon>
        <taxon>Vertebrata</taxon>
        <taxon>Euteleostomi</taxon>
        <taxon>Actinopterygii</taxon>
        <taxon>Neopterygii</taxon>
        <taxon>Teleostei</taxon>
        <taxon>Neoteleostei</taxon>
        <taxon>Acanthomorphata</taxon>
        <taxon>Eupercaria</taxon>
        <taxon>Spariformes</taxon>
        <taxon>Sparidae</taxon>
        <taxon>Sparus</taxon>
    </lineage>
</organism>
<dbReference type="AlphaFoldDB" id="A0A671UG05"/>
<feature type="region of interest" description="Disordered" evidence="1">
    <location>
        <begin position="26"/>
        <end position="66"/>
    </location>
</feature>
<feature type="compositionally biased region" description="Polar residues" evidence="1">
    <location>
        <begin position="50"/>
        <end position="66"/>
    </location>
</feature>
<dbReference type="Pfam" id="PF03530">
    <property type="entry name" value="SK_channel"/>
    <property type="match status" value="1"/>
</dbReference>
<proteinExistence type="predicted"/>
<feature type="region of interest" description="Disordered" evidence="1">
    <location>
        <begin position="331"/>
        <end position="391"/>
    </location>
</feature>
<keyword evidence="3" id="KW-1185">Reference proteome</keyword>
<evidence type="ECO:0000313" key="2">
    <source>
        <dbReference type="Ensembl" id="ENSSAUP00010012702.1"/>
    </source>
</evidence>
<dbReference type="InterPro" id="IPR015449">
    <property type="entry name" value="K_chnl_Ca-activ_SK"/>
</dbReference>
<dbReference type="PANTHER" id="PTHR10153">
    <property type="entry name" value="SMALL CONDUCTANCE CALCIUM-ACTIVATED POTASSIUM CHANNEL"/>
    <property type="match status" value="1"/>
</dbReference>
<feature type="region of interest" description="Disordered" evidence="1">
    <location>
        <begin position="446"/>
        <end position="468"/>
    </location>
</feature>
<accession>A0A671UG05</accession>
<reference evidence="2" key="1">
    <citation type="submission" date="2021-04" db="EMBL/GenBank/DDBJ databases">
        <authorList>
            <consortium name="Wellcome Sanger Institute Data Sharing"/>
        </authorList>
    </citation>
    <scope>NUCLEOTIDE SEQUENCE [LARGE SCALE GENOMIC DNA]</scope>
</reference>